<organism evidence="1 2">
    <name type="scientific">Dreissena polymorpha</name>
    <name type="common">Zebra mussel</name>
    <name type="synonym">Mytilus polymorpha</name>
    <dbReference type="NCBI Taxonomy" id="45954"/>
    <lineage>
        <taxon>Eukaryota</taxon>
        <taxon>Metazoa</taxon>
        <taxon>Spiralia</taxon>
        <taxon>Lophotrochozoa</taxon>
        <taxon>Mollusca</taxon>
        <taxon>Bivalvia</taxon>
        <taxon>Autobranchia</taxon>
        <taxon>Heteroconchia</taxon>
        <taxon>Euheterodonta</taxon>
        <taxon>Imparidentia</taxon>
        <taxon>Neoheterodontei</taxon>
        <taxon>Myida</taxon>
        <taxon>Dreissenoidea</taxon>
        <taxon>Dreissenidae</taxon>
        <taxon>Dreissena</taxon>
    </lineage>
</organism>
<dbReference type="AlphaFoldDB" id="A0A9D4N875"/>
<reference evidence="1" key="2">
    <citation type="submission" date="2020-11" db="EMBL/GenBank/DDBJ databases">
        <authorList>
            <person name="McCartney M.A."/>
            <person name="Auch B."/>
            <person name="Kono T."/>
            <person name="Mallez S."/>
            <person name="Becker A."/>
            <person name="Gohl D.M."/>
            <person name="Silverstein K.A.T."/>
            <person name="Koren S."/>
            <person name="Bechman K.B."/>
            <person name="Herman A."/>
            <person name="Abrahante J.E."/>
            <person name="Garbe J."/>
        </authorList>
    </citation>
    <scope>NUCLEOTIDE SEQUENCE</scope>
    <source>
        <strain evidence="1">Duluth1</strain>
        <tissue evidence="1">Whole animal</tissue>
    </source>
</reference>
<reference evidence="1" key="1">
    <citation type="journal article" date="2019" name="bioRxiv">
        <title>The Genome of the Zebra Mussel, Dreissena polymorpha: A Resource for Invasive Species Research.</title>
        <authorList>
            <person name="McCartney M.A."/>
            <person name="Auch B."/>
            <person name="Kono T."/>
            <person name="Mallez S."/>
            <person name="Zhang Y."/>
            <person name="Obille A."/>
            <person name="Becker A."/>
            <person name="Abrahante J.E."/>
            <person name="Garbe J."/>
            <person name="Badalamenti J.P."/>
            <person name="Herman A."/>
            <person name="Mangelson H."/>
            <person name="Liachko I."/>
            <person name="Sullivan S."/>
            <person name="Sone E.D."/>
            <person name="Koren S."/>
            <person name="Silverstein K.A.T."/>
            <person name="Beckman K.B."/>
            <person name="Gohl D.M."/>
        </authorList>
    </citation>
    <scope>NUCLEOTIDE SEQUENCE</scope>
    <source>
        <strain evidence="1">Duluth1</strain>
        <tissue evidence="1">Whole animal</tissue>
    </source>
</reference>
<accession>A0A9D4N875</accession>
<gene>
    <name evidence="1" type="ORF">DPMN_013750</name>
</gene>
<name>A0A9D4N875_DREPO</name>
<proteinExistence type="predicted"/>
<comment type="caution">
    <text evidence="1">The sequence shown here is derived from an EMBL/GenBank/DDBJ whole genome shotgun (WGS) entry which is preliminary data.</text>
</comment>
<protein>
    <submittedName>
        <fullName evidence="1">Uncharacterized protein</fullName>
    </submittedName>
</protein>
<dbReference type="Proteomes" id="UP000828390">
    <property type="component" value="Unassembled WGS sequence"/>
</dbReference>
<evidence type="ECO:0000313" key="1">
    <source>
        <dbReference type="EMBL" id="KAH3889688.1"/>
    </source>
</evidence>
<evidence type="ECO:0000313" key="2">
    <source>
        <dbReference type="Proteomes" id="UP000828390"/>
    </source>
</evidence>
<dbReference type="EMBL" id="JAIWYP010000001">
    <property type="protein sequence ID" value="KAH3889688.1"/>
    <property type="molecule type" value="Genomic_DNA"/>
</dbReference>
<sequence length="53" mass="6217">MQDSVDPHIRDERAGFLKERSCTDQIATPLIILEQSLELNRRCMLTSLTMKRR</sequence>
<keyword evidence="2" id="KW-1185">Reference proteome</keyword>